<evidence type="ECO:0000313" key="5">
    <source>
        <dbReference type="Proteomes" id="UP001187192"/>
    </source>
</evidence>
<dbReference type="AlphaFoldDB" id="A0AA87YVT6"/>
<name>A0AA87YVT6_FICCA</name>
<dbReference type="Proteomes" id="UP001187192">
    <property type="component" value="Unassembled WGS sequence"/>
</dbReference>
<protein>
    <submittedName>
        <fullName evidence="4">Uncharacterized protein</fullName>
    </submittedName>
</protein>
<dbReference type="EMBL" id="BTGU01001280">
    <property type="protein sequence ID" value="GMN19910.1"/>
    <property type="molecule type" value="Genomic_DNA"/>
</dbReference>
<organism evidence="4 5">
    <name type="scientific">Ficus carica</name>
    <name type="common">Common fig</name>
    <dbReference type="NCBI Taxonomy" id="3494"/>
    <lineage>
        <taxon>Eukaryota</taxon>
        <taxon>Viridiplantae</taxon>
        <taxon>Streptophyta</taxon>
        <taxon>Embryophyta</taxon>
        <taxon>Tracheophyta</taxon>
        <taxon>Spermatophyta</taxon>
        <taxon>Magnoliopsida</taxon>
        <taxon>eudicotyledons</taxon>
        <taxon>Gunneridae</taxon>
        <taxon>Pentapetalae</taxon>
        <taxon>rosids</taxon>
        <taxon>fabids</taxon>
        <taxon>Rosales</taxon>
        <taxon>Moraceae</taxon>
        <taxon>Ficeae</taxon>
        <taxon>Ficus</taxon>
    </lineage>
</organism>
<reference evidence="4" key="1">
    <citation type="submission" date="2023-07" db="EMBL/GenBank/DDBJ databases">
        <title>draft genome sequence of fig (Ficus carica).</title>
        <authorList>
            <person name="Takahashi T."/>
            <person name="Nishimura K."/>
        </authorList>
    </citation>
    <scope>NUCLEOTIDE SEQUENCE</scope>
</reference>
<evidence type="ECO:0000313" key="4">
    <source>
        <dbReference type="EMBL" id="GMN19910.1"/>
    </source>
</evidence>
<keyword evidence="5" id="KW-1185">Reference proteome</keyword>
<evidence type="ECO:0000313" key="3">
    <source>
        <dbReference type="EMBL" id="GMN19889.1"/>
    </source>
</evidence>
<dbReference type="EMBL" id="BTGU01001279">
    <property type="protein sequence ID" value="GMN19889.1"/>
    <property type="molecule type" value="Genomic_DNA"/>
</dbReference>
<accession>A0AA87YVT6</accession>
<comment type="caution">
    <text evidence="4">The sequence shown here is derived from an EMBL/GenBank/DDBJ whole genome shotgun (WGS) entry which is preliminary data.</text>
</comment>
<proteinExistence type="predicted"/>
<dbReference type="PANTHER" id="PTHR36320">
    <property type="entry name" value="OS04G0611300 PROTEIN"/>
    <property type="match status" value="1"/>
</dbReference>
<dbReference type="EMBL" id="BTGU01001277">
    <property type="protein sequence ID" value="GMN19870.1"/>
    <property type="molecule type" value="Genomic_DNA"/>
</dbReference>
<evidence type="ECO:0000313" key="1">
    <source>
        <dbReference type="EMBL" id="GMN19870.1"/>
    </source>
</evidence>
<sequence>MAKSMRSKREKRLRAIRRDMVEPFYDNKDAAKVAALEAAMNAPKLHVKQTTTNSSSSMEAFTVAEPTSAANGMGKFSFSSFPRFLIQNFGLSFSACLGCPKRCD</sequence>
<gene>
    <name evidence="1" type="ORF">TIFTF001_039919</name>
    <name evidence="2" type="ORF">TIFTF001_039924</name>
    <name evidence="3" type="ORF">TIFTF001_039925</name>
    <name evidence="4" type="ORF">TIFTF001_039930</name>
</gene>
<dbReference type="PANTHER" id="PTHR36320:SF1">
    <property type="entry name" value="OS04G0611300 PROTEIN"/>
    <property type="match status" value="1"/>
</dbReference>
<dbReference type="EMBL" id="BTGU01001278">
    <property type="protein sequence ID" value="GMN19883.1"/>
    <property type="molecule type" value="Genomic_DNA"/>
</dbReference>
<evidence type="ECO:0000313" key="2">
    <source>
        <dbReference type="EMBL" id="GMN19883.1"/>
    </source>
</evidence>